<dbReference type="InterPro" id="IPR045243">
    <property type="entry name" value="Rna14-like"/>
</dbReference>
<feature type="region of interest" description="Disordered" evidence="15">
    <location>
        <begin position="998"/>
        <end position="1095"/>
    </location>
</feature>
<keyword evidence="20" id="KW-1185">Reference proteome</keyword>
<organism evidence="19 20">
    <name type="scientific">Aspergillus awamori</name>
    <name type="common">Black koji mold</name>
    <dbReference type="NCBI Taxonomy" id="105351"/>
    <lineage>
        <taxon>Eukaryota</taxon>
        <taxon>Fungi</taxon>
        <taxon>Dikarya</taxon>
        <taxon>Ascomycota</taxon>
        <taxon>Pezizomycotina</taxon>
        <taxon>Eurotiomycetes</taxon>
        <taxon>Eurotiomycetidae</taxon>
        <taxon>Eurotiales</taxon>
        <taxon>Aspergillaceae</taxon>
        <taxon>Aspergillus</taxon>
    </lineage>
</organism>
<dbReference type="GO" id="GO:0003729">
    <property type="term" value="F:mRNA binding"/>
    <property type="evidence" value="ECO:0007669"/>
    <property type="project" value="TreeGrafter"/>
</dbReference>
<dbReference type="Pfam" id="PF05843">
    <property type="entry name" value="Suf"/>
    <property type="match status" value="1"/>
</dbReference>
<keyword evidence="8" id="KW-0347">Helicase</keyword>
<dbReference type="EMBL" id="BDHI01000001">
    <property type="protein sequence ID" value="GCB18482.1"/>
    <property type="molecule type" value="Genomic_DNA"/>
</dbReference>
<evidence type="ECO:0000256" key="3">
    <source>
        <dbReference type="ARBA" id="ARBA00022490"/>
    </source>
</evidence>
<reference evidence="19 20" key="1">
    <citation type="submission" date="2016-09" db="EMBL/GenBank/DDBJ databases">
        <title>Aspergillus awamori IFM 58123T.</title>
        <authorList>
            <person name="Kusuya Y."/>
            <person name="Shimizu M."/>
            <person name="Takahashi H."/>
            <person name="Yaguchi T."/>
        </authorList>
    </citation>
    <scope>NUCLEOTIDE SEQUENCE [LARGE SCALE GENOMIC DNA]</scope>
    <source>
        <strain evidence="19 20">IFM 58123</strain>
    </source>
</reference>
<proteinExistence type="predicted"/>
<comment type="catalytic activity">
    <reaction evidence="12">
        <text>ATP + H2O = ADP + phosphate + H(+)</text>
        <dbReference type="Rhea" id="RHEA:13065"/>
        <dbReference type="ChEBI" id="CHEBI:15377"/>
        <dbReference type="ChEBI" id="CHEBI:15378"/>
        <dbReference type="ChEBI" id="CHEBI:30616"/>
        <dbReference type="ChEBI" id="CHEBI:43474"/>
        <dbReference type="ChEBI" id="CHEBI:456216"/>
        <dbReference type="EC" id="3.6.4.13"/>
    </reaction>
</comment>
<dbReference type="CDD" id="cd18787">
    <property type="entry name" value="SF2_C_DEAD"/>
    <property type="match status" value="1"/>
</dbReference>
<evidence type="ECO:0000256" key="6">
    <source>
        <dbReference type="ARBA" id="ARBA00022741"/>
    </source>
</evidence>
<dbReference type="SMART" id="SM00487">
    <property type="entry name" value="DEXDc"/>
    <property type="match status" value="1"/>
</dbReference>
<feature type="region of interest" description="Disordered" evidence="15">
    <location>
        <begin position="1"/>
        <end position="211"/>
    </location>
</feature>
<feature type="compositionally biased region" description="Low complexity" evidence="15">
    <location>
        <begin position="68"/>
        <end position="89"/>
    </location>
</feature>
<feature type="compositionally biased region" description="Polar residues" evidence="15">
    <location>
        <begin position="96"/>
        <end position="121"/>
    </location>
</feature>
<evidence type="ECO:0000313" key="20">
    <source>
        <dbReference type="Proteomes" id="UP000286921"/>
    </source>
</evidence>
<evidence type="ECO:0000256" key="8">
    <source>
        <dbReference type="ARBA" id="ARBA00022806"/>
    </source>
</evidence>
<evidence type="ECO:0000256" key="11">
    <source>
        <dbReference type="ARBA" id="ARBA00026188"/>
    </source>
</evidence>
<dbReference type="InterPro" id="IPR011545">
    <property type="entry name" value="DEAD/DEAH_box_helicase_dom"/>
</dbReference>
<keyword evidence="5" id="KW-0677">Repeat</keyword>
<feature type="compositionally biased region" description="Basic and acidic residues" evidence="15">
    <location>
        <begin position="636"/>
        <end position="650"/>
    </location>
</feature>
<feature type="region of interest" description="Disordered" evidence="15">
    <location>
        <begin position="224"/>
        <end position="252"/>
    </location>
</feature>
<dbReference type="InterPro" id="IPR003107">
    <property type="entry name" value="HAT"/>
</dbReference>
<dbReference type="PROSITE" id="PS00039">
    <property type="entry name" value="DEAD_ATP_HELICASE"/>
    <property type="match status" value="1"/>
</dbReference>
<dbReference type="SMART" id="SM00386">
    <property type="entry name" value="HAT"/>
    <property type="match status" value="6"/>
</dbReference>
<dbReference type="Gene3D" id="1.25.40.1040">
    <property type="match status" value="1"/>
</dbReference>
<dbReference type="SUPFAM" id="SSF48452">
    <property type="entry name" value="TPR-like"/>
    <property type="match status" value="2"/>
</dbReference>
<dbReference type="STRING" id="105351.A0A401KH46"/>
<dbReference type="GO" id="GO:0016787">
    <property type="term" value="F:hydrolase activity"/>
    <property type="evidence" value="ECO:0007669"/>
    <property type="project" value="UniProtKB-KW"/>
</dbReference>
<dbReference type="GO" id="GO:0180010">
    <property type="term" value="P:co-transcriptional mRNA 3'-end processing, cleavage and polyadenylation pathway"/>
    <property type="evidence" value="ECO:0007669"/>
    <property type="project" value="UniProtKB-UniRule"/>
</dbReference>
<comment type="subcellular location">
    <subcellularLocation>
        <location evidence="2 14">Cytoplasm</location>
    </subcellularLocation>
    <subcellularLocation>
        <location evidence="14">Nucleus</location>
    </subcellularLocation>
    <text evidence="14">Nucleus and/or cytoplasm.</text>
</comment>
<sequence length="1542" mass="171087">MAEDDAEKAFFQAQAMNADSGDYKTVEEQGADSSDSDDYDPSKSLPDQYSVSLTDSNQQDNVPDHDASPSNSNPPEQTTTTTTTTSTSLPVPPESDPSQLAGNAFPSETPSRAESQTSASGLATGASVPPKTRTIGGFVVEDEDEDDAGEADYEPPAVLGVEDMNTIPSQPISGNANEATSTPDVSLDEAAQVSASTKNAPNSSFPAASKNDVSVASGQELYSASVAPSEQAQDGTSVTPESPSTAKGRLPHDRVGILEDRIQEDPRGDIPAWLELINEHRSRNRIDNARDVYERFLKVFPFSAEQWVAYATMESELNELFRLEQIFNRTLLTIADVQLWTVYLDYVRRRNPLTTDTNGQARRIISSAYELALQHIGIDKDSGSIWSDYVQFIRSGPGNVGGSGWQDQQKMDLLRKAYQRAIGVPTQAVNTLWKEYDQFEMGLNKLTGRKFLQEQSPAYMTARSSFTELQNITRDLNRTTLPRLPPVPGSDGDIEFLQQVEIWKRWISWEKGDPLVLKEEDMSVFRTRVVYVYKQALMALRFLPELWFEAAEFCFHNDMETEGNEFLKHGIDGNPESCLLAFKRADWLEINSDSEQDPVKRGAKVREPYDRLLDSLYDLIAKARTREQQDVAHLEETFAKMNPEKQPTKNEDDDDDQSEAKARESVKNAQIDAVRQAHAIQIGILSKTISFAWIALMRAMRRIQGKGKPGEMPGSRQIFADARKRGRITSDVYIASALIEYHCYKDPAATKIFERGAKLFPEDENFALEYLKHLIDINDVINARAVFEMTVRKLASNPENVQKTKPIFAFLHEYESRYGDLVQVINLENRMRELFPEDPTLEQFAHRYSTPGFDPTAVRPIISPSQTRPKMAYPAEQAMSRHATPTARYQDASATDSPKRQLDDFDDDMARPRKFVRAESPLKTTQRRQLDQKRTQQTMGGPSGSQFRSQGSPAPLPRDIVYLLSIIPSASAYNAGKFSPERMVDLIRRIDMPSSISQIPLPRGLGAGQTPQSFPVSTPIMAPSSSPEPVVDESHESSDSEVEQTDLQSRAPKRRRLSESSTDSYVAPAPLPTLSRIKKKGADEEKKPATSDKDEPVLIKDALEIGLNDAQNSFASLNVAPWLIGSLTTMAVRKPTAIQKACIPEILNGRDCIGGSRTGSGKTIAFSVPMLQKWAEDPFGIFGLVLTPTRELALQIYEQIKAISAPQSMKPLLITGGTDMRPQAVALAQRPHVVIATPGRLADHINTSGSDTVRGLKRVRMVVLDEADRLLAPGHGSMLPDVETCLSALPPSSERQTLLFTATLTPEVRALKSMPRPSTKPPIFVTEISTENNASIPPTLKQTYLKVPMTHREAFLHVLLSTEANASKPAIIFCNHTKTADLLERMLRRLSHRVTSLHSLLPQSERNANLARFRASAARLLVATDVASRGLDIPSVELVVNFDVPRNPDDYVHRVGRTARAGRKGESVTLVGQRDVSLVLAIEERVGRQMEEWSEEGVSVEGRVVRTGVLKEVGEAKREAAGEIEEGRDVLGRKRNKLKKVR</sequence>
<dbReference type="CDD" id="cd17955">
    <property type="entry name" value="DEADc_DDX49"/>
    <property type="match status" value="1"/>
</dbReference>
<dbReference type="Gene3D" id="3.40.50.300">
    <property type="entry name" value="P-loop containing nucleotide triphosphate hydrolases"/>
    <property type="match status" value="2"/>
</dbReference>
<feature type="short sequence motif" description="Q motif" evidence="13">
    <location>
        <begin position="1112"/>
        <end position="1140"/>
    </location>
</feature>
<feature type="compositionally biased region" description="Basic and acidic residues" evidence="15">
    <location>
        <begin position="1080"/>
        <end position="1095"/>
    </location>
</feature>
<keyword evidence="7" id="KW-0378">Hydrolase</keyword>
<dbReference type="InterPro" id="IPR014001">
    <property type="entry name" value="Helicase_ATP-bd"/>
</dbReference>
<evidence type="ECO:0000259" key="17">
    <source>
        <dbReference type="PROSITE" id="PS51194"/>
    </source>
</evidence>
<feature type="region of interest" description="Disordered" evidence="15">
    <location>
        <begin position="636"/>
        <end position="666"/>
    </location>
</feature>
<evidence type="ECO:0000259" key="16">
    <source>
        <dbReference type="PROSITE" id="PS51192"/>
    </source>
</evidence>
<dbReference type="InterPro" id="IPR001650">
    <property type="entry name" value="Helicase_C-like"/>
</dbReference>
<dbReference type="InterPro" id="IPR027417">
    <property type="entry name" value="P-loop_NTPase"/>
</dbReference>
<comment type="function">
    <text evidence="1 14">Component of the cleavage factor IA (CFIA) complex, which is involved in the endonucleolytic cleavage during polyadenylation-dependent pre-mRNA 3'-end formation.</text>
</comment>
<protein>
    <recommendedName>
        <fullName evidence="11 14">mRNA 3'-end-processing protein RNA14</fullName>
    </recommendedName>
</protein>
<feature type="domain" description="Helicase C-terminal" evidence="17">
    <location>
        <begin position="1339"/>
        <end position="1501"/>
    </location>
</feature>
<dbReference type="GO" id="GO:0003724">
    <property type="term" value="F:RNA helicase activity"/>
    <property type="evidence" value="ECO:0007669"/>
    <property type="project" value="UniProtKB-EC"/>
</dbReference>
<feature type="domain" description="DEAD-box RNA helicase Q" evidence="18">
    <location>
        <begin position="1112"/>
        <end position="1140"/>
    </location>
</feature>
<dbReference type="Pfam" id="PF00270">
    <property type="entry name" value="DEAD"/>
    <property type="match status" value="1"/>
</dbReference>
<dbReference type="InterPro" id="IPR000629">
    <property type="entry name" value="RNA-helicase_DEAD-box_CS"/>
</dbReference>
<feature type="compositionally biased region" description="Acidic residues" evidence="15">
    <location>
        <begin position="140"/>
        <end position="153"/>
    </location>
</feature>
<feature type="compositionally biased region" description="Polar residues" evidence="15">
    <location>
        <begin position="166"/>
        <end position="184"/>
    </location>
</feature>
<dbReference type="InterPro" id="IPR008847">
    <property type="entry name" value="Suf"/>
</dbReference>
<name>A0A401KH46_ASPAW</name>
<dbReference type="PANTHER" id="PTHR19980">
    <property type="entry name" value="RNA CLEAVAGE STIMULATION FACTOR"/>
    <property type="match status" value="1"/>
</dbReference>
<evidence type="ECO:0000256" key="7">
    <source>
        <dbReference type="ARBA" id="ARBA00022801"/>
    </source>
</evidence>
<feature type="compositionally biased region" description="Polar residues" evidence="15">
    <location>
        <begin position="935"/>
        <end position="952"/>
    </location>
</feature>
<keyword evidence="10 14" id="KW-0539">Nucleus</keyword>
<feature type="region of interest" description="Disordered" evidence="15">
    <location>
        <begin position="855"/>
        <end position="953"/>
    </location>
</feature>
<feature type="compositionally biased region" description="Polar residues" evidence="15">
    <location>
        <begin position="193"/>
        <end position="211"/>
    </location>
</feature>
<keyword evidence="6" id="KW-0547">Nucleotide-binding</keyword>
<feature type="compositionally biased region" description="Basic and acidic residues" evidence="15">
    <location>
        <begin position="897"/>
        <end position="911"/>
    </location>
</feature>
<dbReference type="InterPro" id="IPR011990">
    <property type="entry name" value="TPR-like_helical_dom_sf"/>
</dbReference>
<evidence type="ECO:0000256" key="10">
    <source>
        <dbReference type="ARBA" id="ARBA00023242"/>
    </source>
</evidence>
<evidence type="ECO:0000256" key="12">
    <source>
        <dbReference type="ARBA" id="ARBA00047984"/>
    </source>
</evidence>
<dbReference type="GO" id="GO:0005737">
    <property type="term" value="C:cytoplasm"/>
    <property type="evidence" value="ECO:0007669"/>
    <property type="project" value="UniProtKB-SubCell"/>
</dbReference>
<feature type="compositionally biased region" description="Polar residues" evidence="15">
    <location>
        <begin position="45"/>
        <end position="61"/>
    </location>
</feature>
<dbReference type="PROSITE" id="PS51194">
    <property type="entry name" value="HELICASE_CTER"/>
    <property type="match status" value="1"/>
</dbReference>
<dbReference type="Pfam" id="PF00271">
    <property type="entry name" value="Helicase_C"/>
    <property type="match status" value="1"/>
</dbReference>
<evidence type="ECO:0000256" key="1">
    <source>
        <dbReference type="ARBA" id="ARBA00002863"/>
    </source>
</evidence>
<evidence type="ECO:0000256" key="13">
    <source>
        <dbReference type="PROSITE-ProRule" id="PRU00552"/>
    </source>
</evidence>
<evidence type="ECO:0000259" key="18">
    <source>
        <dbReference type="PROSITE" id="PS51195"/>
    </source>
</evidence>
<accession>A0A401KH46</accession>
<dbReference type="GO" id="GO:0005634">
    <property type="term" value="C:nucleus"/>
    <property type="evidence" value="ECO:0007669"/>
    <property type="project" value="UniProtKB-SubCell"/>
</dbReference>
<feature type="domain" description="Helicase ATP-binding" evidence="16">
    <location>
        <begin position="1143"/>
        <end position="1322"/>
    </location>
</feature>
<evidence type="ECO:0000256" key="5">
    <source>
        <dbReference type="ARBA" id="ARBA00022737"/>
    </source>
</evidence>
<keyword evidence="3 14" id="KW-0963">Cytoplasm</keyword>
<comment type="caution">
    <text evidence="19">The sequence shown here is derived from an EMBL/GenBank/DDBJ whole genome shotgun (WGS) entry which is preliminary data.</text>
</comment>
<evidence type="ECO:0000256" key="14">
    <source>
        <dbReference type="RuleBase" id="RU369035"/>
    </source>
</evidence>
<evidence type="ECO:0000256" key="15">
    <source>
        <dbReference type="SAM" id="MobiDB-lite"/>
    </source>
</evidence>
<evidence type="ECO:0000256" key="9">
    <source>
        <dbReference type="ARBA" id="ARBA00022840"/>
    </source>
</evidence>
<keyword evidence="4 14" id="KW-0507">mRNA processing</keyword>
<feature type="compositionally biased region" description="Polar residues" evidence="15">
    <location>
        <begin position="224"/>
        <end position="245"/>
    </location>
</feature>
<dbReference type="PANTHER" id="PTHR19980:SF0">
    <property type="entry name" value="CLEAVAGE STIMULATION FACTOR SUBUNIT 3"/>
    <property type="match status" value="1"/>
</dbReference>
<dbReference type="FunFam" id="1.25.40.1040:FF:000006">
    <property type="entry name" value="CFIA complex component Rna14, putative"/>
    <property type="match status" value="1"/>
</dbReference>
<dbReference type="InterPro" id="IPR014014">
    <property type="entry name" value="RNA_helicase_DEAD_Q_motif"/>
</dbReference>
<evidence type="ECO:0000256" key="4">
    <source>
        <dbReference type="ARBA" id="ARBA00022664"/>
    </source>
</evidence>
<dbReference type="Proteomes" id="UP000286921">
    <property type="component" value="Unassembled WGS sequence"/>
</dbReference>
<dbReference type="PROSITE" id="PS51195">
    <property type="entry name" value="Q_MOTIF"/>
    <property type="match status" value="1"/>
</dbReference>
<dbReference type="SUPFAM" id="SSF52540">
    <property type="entry name" value="P-loop containing nucleoside triphosphate hydrolases"/>
    <property type="match status" value="1"/>
</dbReference>
<dbReference type="GO" id="GO:0005524">
    <property type="term" value="F:ATP binding"/>
    <property type="evidence" value="ECO:0007669"/>
    <property type="project" value="UniProtKB-KW"/>
</dbReference>
<dbReference type="PROSITE" id="PS51192">
    <property type="entry name" value="HELICASE_ATP_BIND_1"/>
    <property type="match status" value="1"/>
</dbReference>
<evidence type="ECO:0000313" key="19">
    <source>
        <dbReference type="EMBL" id="GCB18482.1"/>
    </source>
</evidence>
<keyword evidence="9" id="KW-0067">ATP-binding</keyword>
<evidence type="ECO:0000256" key="2">
    <source>
        <dbReference type="ARBA" id="ARBA00004496"/>
    </source>
</evidence>
<gene>
    <name evidence="19" type="ORF">AAWM_01367</name>
</gene>
<dbReference type="SMART" id="SM00490">
    <property type="entry name" value="HELICc"/>
    <property type="match status" value="1"/>
</dbReference>